<gene>
    <name evidence="8" type="ORF">EDS130_LOCUS34282</name>
    <name evidence="9" type="ORF">XAT740_LOCUS54863</name>
</gene>
<dbReference type="Proteomes" id="UP000663852">
    <property type="component" value="Unassembled WGS sequence"/>
</dbReference>
<dbReference type="OrthoDB" id="10050017at2759"/>
<dbReference type="Proteomes" id="UP000663828">
    <property type="component" value="Unassembled WGS sequence"/>
</dbReference>
<dbReference type="PANTHER" id="PTHR10877:SF150">
    <property type="entry name" value="REJ DOMAIN-CONTAINING PROTEIN"/>
    <property type="match status" value="1"/>
</dbReference>
<evidence type="ECO:0000256" key="3">
    <source>
        <dbReference type="ARBA" id="ARBA00022692"/>
    </source>
</evidence>
<evidence type="ECO:0000313" key="9">
    <source>
        <dbReference type="EMBL" id="CAF1650433.1"/>
    </source>
</evidence>
<evidence type="ECO:0000313" key="10">
    <source>
        <dbReference type="Proteomes" id="UP000663828"/>
    </source>
</evidence>
<evidence type="ECO:0000313" key="8">
    <source>
        <dbReference type="EMBL" id="CAF1369336.1"/>
    </source>
</evidence>
<evidence type="ECO:0000313" key="11">
    <source>
        <dbReference type="Proteomes" id="UP000663852"/>
    </source>
</evidence>
<dbReference type="EMBL" id="CAJNOJ010000285">
    <property type="protein sequence ID" value="CAF1369336.1"/>
    <property type="molecule type" value="Genomic_DNA"/>
</dbReference>
<comment type="subcellular location">
    <subcellularLocation>
        <location evidence="1">Membrane</location>
        <topology evidence="1">Multi-pass membrane protein</topology>
    </subcellularLocation>
</comment>
<dbReference type="GO" id="GO:0005262">
    <property type="term" value="F:calcium channel activity"/>
    <property type="evidence" value="ECO:0007669"/>
    <property type="project" value="TreeGrafter"/>
</dbReference>
<dbReference type="GO" id="GO:0016020">
    <property type="term" value="C:membrane"/>
    <property type="evidence" value="ECO:0007669"/>
    <property type="project" value="UniProtKB-SubCell"/>
</dbReference>
<dbReference type="InterPro" id="IPR051223">
    <property type="entry name" value="Polycystin"/>
</dbReference>
<keyword evidence="5 6" id="KW-0472">Membrane</keyword>
<dbReference type="AlphaFoldDB" id="A0A815IRM1"/>
<evidence type="ECO:0000256" key="2">
    <source>
        <dbReference type="ARBA" id="ARBA00007200"/>
    </source>
</evidence>
<proteinExistence type="inferred from homology"/>
<name>A0A815IRM1_ADIRI</name>
<reference evidence="8" key="1">
    <citation type="submission" date="2021-02" db="EMBL/GenBank/DDBJ databases">
        <authorList>
            <person name="Nowell W R."/>
        </authorList>
    </citation>
    <scope>NUCLEOTIDE SEQUENCE</scope>
</reference>
<evidence type="ECO:0000259" key="7">
    <source>
        <dbReference type="Pfam" id="PF08016"/>
    </source>
</evidence>
<organism evidence="8 11">
    <name type="scientific">Adineta ricciae</name>
    <name type="common">Rotifer</name>
    <dbReference type="NCBI Taxonomy" id="249248"/>
    <lineage>
        <taxon>Eukaryota</taxon>
        <taxon>Metazoa</taxon>
        <taxon>Spiralia</taxon>
        <taxon>Gnathifera</taxon>
        <taxon>Rotifera</taxon>
        <taxon>Eurotatoria</taxon>
        <taxon>Bdelloidea</taxon>
        <taxon>Adinetida</taxon>
        <taxon>Adinetidae</taxon>
        <taxon>Adineta</taxon>
    </lineage>
</organism>
<keyword evidence="4 6" id="KW-1133">Transmembrane helix</keyword>
<keyword evidence="10" id="KW-1185">Reference proteome</keyword>
<comment type="caution">
    <text evidence="8">The sequence shown here is derived from an EMBL/GenBank/DDBJ whole genome shotgun (WGS) entry which is preliminary data.</text>
</comment>
<dbReference type="PANTHER" id="PTHR10877">
    <property type="entry name" value="POLYCYSTIN FAMILY MEMBER"/>
    <property type="match status" value="1"/>
</dbReference>
<evidence type="ECO:0000256" key="6">
    <source>
        <dbReference type="SAM" id="Phobius"/>
    </source>
</evidence>
<sequence>MYECSNLISTAQMLFEMTLMKFDAHELIEADANLGPICFAIFIILVVFVCLSMFISIINDNFHQAKEKNIENQVMWSLMMKRFLRWLGLKKSSRAEIYAENDARMRLKYLDPIEDFPEKIDQLLIALNKIYINQSNELKQLRKAGI</sequence>
<dbReference type="Gene3D" id="1.10.287.70">
    <property type="match status" value="1"/>
</dbReference>
<feature type="domain" description="Polycystin cation channel PKD1/PKD2" evidence="7">
    <location>
        <begin position="5"/>
        <end position="64"/>
    </location>
</feature>
<evidence type="ECO:0000256" key="5">
    <source>
        <dbReference type="ARBA" id="ARBA00023136"/>
    </source>
</evidence>
<keyword evidence="3 6" id="KW-0812">Transmembrane</keyword>
<feature type="transmembrane region" description="Helical" evidence="6">
    <location>
        <begin position="34"/>
        <end position="58"/>
    </location>
</feature>
<accession>A0A815IRM1</accession>
<dbReference type="EMBL" id="CAJNOR010010021">
    <property type="protein sequence ID" value="CAF1650433.1"/>
    <property type="molecule type" value="Genomic_DNA"/>
</dbReference>
<dbReference type="Pfam" id="PF08016">
    <property type="entry name" value="PKD_channel"/>
    <property type="match status" value="1"/>
</dbReference>
<evidence type="ECO:0000256" key="1">
    <source>
        <dbReference type="ARBA" id="ARBA00004141"/>
    </source>
</evidence>
<protein>
    <recommendedName>
        <fullName evidence="7">Polycystin cation channel PKD1/PKD2 domain-containing protein</fullName>
    </recommendedName>
</protein>
<comment type="similarity">
    <text evidence="2">Belongs to the polycystin family.</text>
</comment>
<dbReference type="GO" id="GO:0050982">
    <property type="term" value="P:detection of mechanical stimulus"/>
    <property type="evidence" value="ECO:0007669"/>
    <property type="project" value="TreeGrafter"/>
</dbReference>
<evidence type="ECO:0000256" key="4">
    <source>
        <dbReference type="ARBA" id="ARBA00022989"/>
    </source>
</evidence>
<dbReference type="InterPro" id="IPR013122">
    <property type="entry name" value="PKD1_2_channel"/>
</dbReference>